<dbReference type="SUPFAM" id="SSF46689">
    <property type="entry name" value="Homeodomain-like"/>
    <property type="match status" value="1"/>
</dbReference>
<proteinExistence type="predicted"/>
<evidence type="ECO:0008006" key="3">
    <source>
        <dbReference type="Google" id="ProtNLM"/>
    </source>
</evidence>
<dbReference type="Proteomes" id="UP000799767">
    <property type="component" value="Unassembled WGS sequence"/>
</dbReference>
<accession>A0A6A6PES1</accession>
<organism evidence="1 2">
    <name type="scientific">Neohortaea acidophila</name>
    <dbReference type="NCBI Taxonomy" id="245834"/>
    <lineage>
        <taxon>Eukaryota</taxon>
        <taxon>Fungi</taxon>
        <taxon>Dikarya</taxon>
        <taxon>Ascomycota</taxon>
        <taxon>Pezizomycotina</taxon>
        <taxon>Dothideomycetes</taxon>
        <taxon>Dothideomycetidae</taxon>
        <taxon>Mycosphaerellales</taxon>
        <taxon>Teratosphaeriaceae</taxon>
        <taxon>Neohortaea</taxon>
    </lineage>
</organism>
<gene>
    <name evidence="1" type="ORF">BDY17DRAFT_229759</name>
</gene>
<dbReference type="Gene3D" id="1.10.10.60">
    <property type="entry name" value="Homeodomain-like"/>
    <property type="match status" value="1"/>
</dbReference>
<dbReference type="EMBL" id="MU001663">
    <property type="protein sequence ID" value="KAF2478422.1"/>
    <property type="molecule type" value="Genomic_DNA"/>
</dbReference>
<dbReference type="InterPro" id="IPR009057">
    <property type="entry name" value="Homeodomain-like_sf"/>
</dbReference>
<dbReference type="AlphaFoldDB" id="A0A6A6PES1"/>
<protein>
    <recommendedName>
        <fullName evidence="3">HTH psq-type domain-containing protein</fullName>
    </recommendedName>
</protein>
<evidence type="ECO:0000313" key="2">
    <source>
        <dbReference type="Proteomes" id="UP000799767"/>
    </source>
</evidence>
<evidence type="ECO:0000313" key="1">
    <source>
        <dbReference type="EMBL" id="KAF2478422.1"/>
    </source>
</evidence>
<sequence length="81" mass="9015">QRTQISSNEGNILLAMSAIESHQFSSISAAAKAFNILKATLTRRVNRGISRECFTPRNKNLTQAEEEVLVREILKLDSQGL</sequence>
<name>A0A6A6PES1_9PEZI</name>
<reference evidence="1" key="1">
    <citation type="journal article" date="2020" name="Stud. Mycol.">
        <title>101 Dothideomycetes genomes: a test case for predicting lifestyles and emergence of pathogens.</title>
        <authorList>
            <person name="Haridas S."/>
            <person name="Albert R."/>
            <person name="Binder M."/>
            <person name="Bloem J."/>
            <person name="Labutti K."/>
            <person name="Salamov A."/>
            <person name="Andreopoulos B."/>
            <person name="Baker S."/>
            <person name="Barry K."/>
            <person name="Bills G."/>
            <person name="Bluhm B."/>
            <person name="Cannon C."/>
            <person name="Castanera R."/>
            <person name="Culley D."/>
            <person name="Daum C."/>
            <person name="Ezra D."/>
            <person name="Gonzalez J."/>
            <person name="Henrissat B."/>
            <person name="Kuo A."/>
            <person name="Liang C."/>
            <person name="Lipzen A."/>
            <person name="Lutzoni F."/>
            <person name="Magnuson J."/>
            <person name="Mondo S."/>
            <person name="Nolan M."/>
            <person name="Ohm R."/>
            <person name="Pangilinan J."/>
            <person name="Park H.-J."/>
            <person name="Ramirez L."/>
            <person name="Alfaro M."/>
            <person name="Sun H."/>
            <person name="Tritt A."/>
            <person name="Yoshinaga Y."/>
            <person name="Zwiers L.-H."/>
            <person name="Turgeon B."/>
            <person name="Goodwin S."/>
            <person name="Spatafora J."/>
            <person name="Crous P."/>
            <person name="Grigoriev I."/>
        </authorList>
    </citation>
    <scope>NUCLEOTIDE SEQUENCE</scope>
    <source>
        <strain evidence="1">CBS 113389</strain>
    </source>
</reference>
<dbReference type="OrthoDB" id="4207519at2759"/>
<feature type="non-terminal residue" evidence="1">
    <location>
        <position position="1"/>
    </location>
</feature>
<dbReference type="RefSeq" id="XP_033584993.1">
    <property type="nucleotide sequence ID" value="XM_033730196.1"/>
</dbReference>
<dbReference type="GeneID" id="54471198"/>
<keyword evidence="2" id="KW-1185">Reference proteome</keyword>
<feature type="non-terminal residue" evidence="1">
    <location>
        <position position="81"/>
    </location>
</feature>